<proteinExistence type="predicted"/>
<evidence type="ECO:0000313" key="2">
    <source>
        <dbReference type="Proteomes" id="UP000606172"/>
    </source>
</evidence>
<organism evidence="1 2">
    <name type="scientific">Sinosporangium siamense</name>
    <dbReference type="NCBI Taxonomy" id="1367973"/>
    <lineage>
        <taxon>Bacteria</taxon>
        <taxon>Bacillati</taxon>
        <taxon>Actinomycetota</taxon>
        <taxon>Actinomycetes</taxon>
        <taxon>Streptosporangiales</taxon>
        <taxon>Streptosporangiaceae</taxon>
        <taxon>Sinosporangium</taxon>
    </lineage>
</organism>
<dbReference type="Proteomes" id="UP000606172">
    <property type="component" value="Unassembled WGS sequence"/>
</dbReference>
<gene>
    <name evidence="1" type="ORF">Ssi02_71700</name>
</gene>
<comment type="caution">
    <text evidence="1">The sequence shown here is derived from an EMBL/GenBank/DDBJ whole genome shotgun (WGS) entry which is preliminary data.</text>
</comment>
<reference evidence="1" key="1">
    <citation type="submission" date="2021-01" db="EMBL/GenBank/DDBJ databases">
        <title>Whole genome shotgun sequence of Sinosporangium siamense NBRC 109515.</title>
        <authorList>
            <person name="Komaki H."/>
            <person name="Tamura T."/>
        </authorList>
    </citation>
    <scope>NUCLEOTIDE SEQUENCE</scope>
    <source>
        <strain evidence="1">NBRC 109515</strain>
    </source>
</reference>
<dbReference type="EMBL" id="BOOW01000052">
    <property type="protein sequence ID" value="GII96939.1"/>
    <property type="molecule type" value="Genomic_DNA"/>
</dbReference>
<dbReference type="AlphaFoldDB" id="A0A919RRJ1"/>
<keyword evidence="2" id="KW-1185">Reference proteome</keyword>
<protein>
    <submittedName>
        <fullName evidence="1">Uncharacterized protein</fullName>
    </submittedName>
</protein>
<sequence length="103" mass="10539">MRSQDIGKLRTYGFGGFVFLPEAYKTDGVDDELAKEFVSGGGDDADVEIVAKQENMGLGVGSPDTDVVQASGHLQGDHPGVVDALATHPGVGVGATVGGREPP</sequence>
<name>A0A919RRJ1_9ACTN</name>
<evidence type="ECO:0000313" key="1">
    <source>
        <dbReference type="EMBL" id="GII96939.1"/>
    </source>
</evidence>
<accession>A0A919RRJ1</accession>